<comment type="subcellular location">
    <subcellularLocation>
        <location evidence="1">Endoplasmic reticulum membrane</location>
        <topology evidence="1">Single-pass type IV membrane protein</topology>
    </subcellularLocation>
</comment>
<dbReference type="Gene3D" id="1.10.287.110">
    <property type="entry name" value="DnaJ domain"/>
    <property type="match status" value="1"/>
</dbReference>
<dbReference type="PANTHER" id="PTHR44340:SF1">
    <property type="entry name" value="DNAJ HOMOLOG SUBFAMILY C MEMBER 10"/>
    <property type="match status" value="1"/>
</dbReference>
<dbReference type="Gene3D" id="3.40.30.10">
    <property type="entry name" value="Glutaredoxin"/>
    <property type="match status" value="3"/>
</dbReference>
<feature type="domain" description="Thioredoxin" evidence="8">
    <location>
        <begin position="620"/>
        <end position="740"/>
    </location>
</feature>
<evidence type="ECO:0000256" key="5">
    <source>
        <dbReference type="ARBA" id="ARBA00035043"/>
    </source>
</evidence>
<evidence type="ECO:0000259" key="8">
    <source>
        <dbReference type="PROSITE" id="PS51352"/>
    </source>
</evidence>
<evidence type="ECO:0000313" key="10">
    <source>
        <dbReference type="Proteomes" id="UP000001357"/>
    </source>
</evidence>
<dbReference type="eggNOG" id="KOG0713">
    <property type="taxonomic scope" value="Eukaryota"/>
</dbReference>
<evidence type="ECO:0000313" key="9">
    <source>
        <dbReference type="EMBL" id="EDQ92785.1"/>
    </source>
</evidence>
<evidence type="ECO:0000256" key="6">
    <source>
        <dbReference type="SAM" id="SignalP"/>
    </source>
</evidence>
<dbReference type="CDD" id="cd02961">
    <property type="entry name" value="PDI_a_family"/>
    <property type="match status" value="2"/>
</dbReference>
<organism evidence="9 10">
    <name type="scientific">Monosiga brevicollis</name>
    <name type="common">Choanoflagellate</name>
    <dbReference type="NCBI Taxonomy" id="81824"/>
    <lineage>
        <taxon>Eukaryota</taxon>
        <taxon>Choanoflagellata</taxon>
        <taxon>Craspedida</taxon>
        <taxon>Salpingoecidae</taxon>
        <taxon>Monosiga</taxon>
    </lineage>
</organism>
<sequence length="753" mass="84827">MRPLMLGLVPLFFLVLASLLCGAASSQQDFYQLLGIARDASTRELRRAFKKLALEKHPDKNPHNPQAHVEFVAINQAFEVLKDPETRRIYDRFGEQGLKDRQEQEQQQQRYESYQFYQEEFGLYDNDPQVDTLTVHDFDHAIHSAKVVFVNFYSPVIAMISPPHGASWPQLYMGLPLWLLSTARKIGIFASTGGFKPCLLFYFSKMARRVVCTRDDNPFSGHPTPYRGLRDLEALQSAVIAALPSVSPLPALAVSARGLDWSHLKDTPTANAPYLVIVICAPREPCLSEDDLVLLQAMVHDFAALQVLSCLRPLPIAEPSLADFGTDRLTLFDAPSPKTATQRLGIAVARALHRLGPVTRVACDNVCQRLHHVHELPALRVYTPVGHETYFGAPDSESIVAWTKQARAAPVEQLHASDFPGRVMQGTQARLVDFYAHWCQPCQQLAPFFREAAATSSFADVRFATVNCAVEVQLCRDLNVHSYPTLVYYPGGNAEPILFHGDLFSTRGLLTFLQQTLDPSTVTLTTATFHKQVFANDDQIWVIDFMSSRCGPCLHFKPEFERAAFQLRGLVKFATIDCISEAHLCMQERIHQYPTVRICQADQWGKKRCSIYQGFLHADHLLATVRRHFPSQTKDITGPRLRKEIATGAKVWLVAFATPWCGPCQQFKPALNELAYRASRNATDLQVGAIDCQRFERACRLQQVPHYPFLILYRGQGVQPLRMDAASPEEIWSRLEEAVPEVFKAPNSFHDEL</sequence>
<dbReference type="GO" id="GO:0015035">
    <property type="term" value="F:protein-disulfide reductase activity"/>
    <property type="evidence" value="ECO:0000318"/>
    <property type="project" value="GO_Central"/>
</dbReference>
<dbReference type="SUPFAM" id="SSF52833">
    <property type="entry name" value="Thioredoxin-like"/>
    <property type="match status" value="3"/>
</dbReference>
<dbReference type="PROSITE" id="PS00636">
    <property type="entry name" value="DNAJ_1"/>
    <property type="match status" value="1"/>
</dbReference>
<dbReference type="GO" id="GO:0005788">
    <property type="term" value="C:endoplasmic reticulum lumen"/>
    <property type="evidence" value="ECO:0000318"/>
    <property type="project" value="GO_Central"/>
</dbReference>
<evidence type="ECO:0000256" key="1">
    <source>
        <dbReference type="ARBA" id="ARBA00004163"/>
    </source>
</evidence>
<dbReference type="GeneID" id="5887660"/>
<feature type="signal peptide" evidence="6">
    <location>
        <begin position="1"/>
        <end position="26"/>
    </location>
</feature>
<feature type="chain" id="PRO_5002744591" description="DnaJ homolog subfamily C member 16" evidence="6">
    <location>
        <begin position="27"/>
        <end position="753"/>
    </location>
</feature>
<dbReference type="InterPro" id="IPR013766">
    <property type="entry name" value="Thioredoxin_domain"/>
</dbReference>
<feature type="domain" description="Thioredoxin" evidence="8">
    <location>
        <begin position="403"/>
        <end position="518"/>
    </location>
</feature>
<dbReference type="InParanoid" id="A9UNZ4"/>
<dbReference type="Pfam" id="PF00226">
    <property type="entry name" value="DnaJ"/>
    <property type="match status" value="1"/>
</dbReference>
<dbReference type="KEGG" id="mbr:MONBRDRAFT_21911"/>
<dbReference type="Proteomes" id="UP000001357">
    <property type="component" value="Unassembled WGS sequence"/>
</dbReference>
<accession>A9UNZ4</accession>
<dbReference type="PROSITE" id="PS50076">
    <property type="entry name" value="DNAJ_2"/>
    <property type="match status" value="1"/>
</dbReference>
<dbReference type="PROSITE" id="PS51352">
    <property type="entry name" value="THIOREDOXIN_2"/>
    <property type="match status" value="2"/>
</dbReference>
<evidence type="ECO:0000256" key="3">
    <source>
        <dbReference type="ARBA" id="ARBA00023006"/>
    </source>
</evidence>
<dbReference type="InterPro" id="IPR001623">
    <property type="entry name" value="DnaJ_domain"/>
</dbReference>
<dbReference type="GO" id="GO:0016671">
    <property type="term" value="F:oxidoreductase activity, acting on a sulfur group of donors, disulfide as acceptor"/>
    <property type="evidence" value="ECO:0000318"/>
    <property type="project" value="GO_Central"/>
</dbReference>
<dbReference type="SMART" id="SM00271">
    <property type="entry name" value="DnaJ"/>
    <property type="match status" value="1"/>
</dbReference>
<dbReference type="GO" id="GO:0036498">
    <property type="term" value="P:IRE1-mediated unfolded protein response"/>
    <property type="evidence" value="ECO:0000318"/>
    <property type="project" value="GO_Central"/>
</dbReference>
<dbReference type="PANTHER" id="PTHR44340">
    <property type="entry name" value="DNAJ HOMOLOG SUBFAMILY C MEMBER 10"/>
    <property type="match status" value="1"/>
</dbReference>
<feature type="domain" description="J" evidence="7">
    <location>
        <begin position="29"/>
        <end position="94"/>
    </location>
</feature>
<keyword evidence="10" id="KW-1185">Reference proteome</keyword>
<name>A9UNZ4_MONBE</name>
<keyword evidence="3" id="KW-0072">Autophagy</keyword>
<dbReference type="CDD" id="cd06257">
    <property type="entry name" value="DnaJ"/>
    <property type="match status" value="1"/>
</dbReference>
<dbReference type="GO" id="GO:0005789">
    <property type="term" value="C:endoplasmic reticulum membrane"/>
    <property type="evidence" value="ECO:0007669"/>
    <property type="project" value="UniProtKB-SubCell"/>
</dbReference>
<dbReference type="InterPro" id="IPR036249">
    <property type="entry name" value="Thioredoxin-like_sf"/>
</dbReference>
<keyword evidence="6" id="KW-0732">Signal</keyword>
<dbReference type="Pfam" id="PF00085">
    <property type="entry name" value="Thioredoxin"/>
    <property type="match status" value="3"/>
</dbReference>
<gene>
    <name evidence="9" type="ORF">MONBRDRAFT_21911</name>
</gene>
<dbReference type="GO" id="GO:0051787">
    <property type="term" value="F:misfolded protein binding"/>
    <property type="evidence" value="ECO:0000318"/>
    <property type="project" value="GO_Central"/>
</dbReference>
<dbReference type="AlphaFoldDB" id="A9UNZ4"/>
<dbReference type="SUPFAM" id="SSF46565">
    <property type="entry name" value="Chaperone J-domain"/>
    <property type="match status" value="1"/>
</dbReference>
<reference evidence="9 10" key="1">
    <citation type="journal article" date="2008" name="Nature">
        <title>The genome of the choanoflagellate Monosiga brevicollis and the origin of metazoans.</title>
        <authorList>
            <consortium name="JGI Sequencing"/>
            <person name="King N."/>
            <person name="Westbrook M.J."/>
            <person name="Young S.L."/>
            <person name="Kuo A."/>
            <person name="Abedin M."/>
            <person name="Chapman J."/>
            <person name="Fairclough S."/>
            <person name="Hellsten U."/>
            <person name="Isogai Y."/>
            <person name="Letunic I."/>
            <person name="Marr M."/>
            <person name="Pincus D."/>
            <person name="Putnam N."/>
            <person name="Rokas A."/>
            <person name="Wright K.J."/>
            <person name="Zuzow R."/>
            <person name="Dirks W."/>
            <person name="Good M."/>
            <person name="Goodstein D."/>
            <person name="Lemons D."/>
            <person name="Li W."/>
            <person name="Lyons J.B."/>
            <person name="Morris A."/>
            <person name="Nichols S."/>
            <person name="Richter D.J."/>
            <person name="Salamov A."/>
            <person name="Bork P."/>
            <person name="Lim W.A."/>
            <person name="Manning G."/>
            <person name="Miller W.T."/>
            <person name="McGinnis W."/>
            <person name="Shapiro H."/>
            <person name="Tjian R."/>
            <person name="Grigoriev I.V."/>
            <person name="Rokhsar D."/>
        </authorList>
    </citation>
    <scope>NUCLEOTIDE SEQUENCE [LARGE SCALE GENOMIC DNA]</scope>
    <source>
        <strain evidence="10">MX1 / ATCC 50154</strain>
    </source>
</reference>
<dbReference type="PRINTS" id="PR00625">
    <property type="entry name" value="JDOMAIN"/>
</dbReference>
<dbReference type="EMBL" id="CH991543">
    <property type="protein sequence ID" value="EDQ92785.1"/>
    <property type="molecule type" value="Genomic_DNA"/>
</dbReference>
<dbReference type="InterPro" id="IPR018253">
    <property type="entry name" value="DnaJ_domain_CS"/>
</dbReference>
<dbReference type="FunFam" id="1.10.287.110:FF:000029">
    <property type="entry name" value="DnaJ homolog subfamily C member 10"/>
    <property type="match status" value="1"/>
</dbReference>
<evidence type="ECO:0000256" key="4">
    <source>
        <dbReference type="ARBA" id="ARBA00035002"/>
    </source>
</evidence>
<evidence type="ECO:0000256" key="2">
    <source>
        <dbReference type="ARBA" id="ARBA00020921"/>
    </source>
</evidence>
<protein>
    <recommendedName>
        <fullName evidence="2">DnaJ homolog subfamily C member 16</fullName>
    </recommendedName>
    <alternativeName>
        <fullName evidence="5">Endoplasmic reticulum DNA J domain-containing protein 8</fullName>
    </alternativeName>
</protein>
<evidence type="ECO:0000259" key="7">
    <source>
        <dbReference type="PROSITE" id="PS50076"/>
    </source>
</evidence>
<comment type="function">
    <text evidence="4">Plays an important role in regulating the size of autophagosomes during the formation process.</text>
</comment>
<dbReference type="OMA" id="APTWRKF"/>
<dbReference type="FunCoup" id="A9UNZ4">
    <property type="interactions" value="837"/>
</dbReference>
<dbReference type="eggNOG" id="KOG0191">
    <property type="taxonomic scope" value="Eukaryota"/>
</dbReference>
<proteinExistence type="predicted"/>
<dbReference type="RefSeq" id="XP_001742547.1">
    <property type="nucleotide sequence ID" value="XM_001742495.1"/>
</dbReference>
<dbReference type="InterPro" id="IPR036869">
    <property type="entry name" value="J_dom_sf"/>
</dbReference>
<dbReference type="InterPro" id="IPR052460">
    <property type="entry name" value="ER_disulfide_reductase"/>
</dbReference>
<dbReference type="STRING" id="81824.A9UNZ4"/>
<dbReference type="GO" id="GO:0006914">
    <property type="term" value="P:autophagy"/>
    <property type="evidence" value="ECO:0007669"/>
    <property type="project" value="UniProtKB-KW"/>
</dbReference>